<keyword evidence="1" id="KW-0378">Hydrolase</keyword>
<evidence type="ECO:0000313" key="1">
    <source>
        <dbReference type="EMBL" id="GBH08898.1"/>
    </source>
</evidence>
<protein>
    <submittedName>
        <fullName evidence="1">Aminopeptidase N</fullName>
    </submittedName>
</protein>
<comment type="caution">
    <text evidence="1">The sequence shown here is derived from an EMBL/GenBank/DDBJ whole genome shotgun (WGS) entry which is preliminary data.</text>
</comment>
<reference evidence="1 2" key="1">
    <citation type="submission" date="2018-04" db="EMBL/GenBank/DDBJ databases">
        <title>Draft genome sequence of Pseudomonas syringae pv. actinidiae biovar 1 strains isolated from kiwifruit in Kagawa prefecture.</title>
        <authorList>
            <person name="Tabuchi M."/>
            <person name="Saito M."/>
            <person name="Fujiwara S."/>
            <person name="Sasa N."/>
            <person name="Akimitsu K."/>
            <person name="Gomi K."/>
            <person name="Konishi-Sugita S."/>
            <person name="Hamano K."/>
            <person name="Kataoka I."/>
        </authorList>
    </citation>
    <scope>NUCLEOTIDE SEQUENCE [LARGE SCALE GENOMIC DNA]</scope>
    <source>
        <strain evidence="1 2">MAFF212206</strain>
    </source>
</reference>
<proteinExistence type="predicted"/>
<dbReference type="AlphaFoldDB" id="A0A2V0QEE1"/>
<gene>
    <name evidence="1" type="ORF">KPSA1_02286</name>
</gene>
<sequence>MLRRKALSADVDSAFFCLVFELRHQKIQWFYRPCSYSTDPGNFVIVQVPKTFNDSGDFRHA</sequence>
<dbReference type="Proteomes" id="UP000247480">
    <property type="component" value="Unassembled WGS sequence"/>
</dbReference>
<keyword evidence="1" id="KW-0031">Aminopeptidase</keyword>
<name>A0A2V0QEE1_PSESF</name>
<evidence type="ECO:0000313" key="2">
    <source>
        <dbReference type="Proteomes" id="UP000247480"/>
    </source>
</evidence>
<dbReference type="GO" id="GO:0004177">
    <property type="term" value="F:aminopeptidase activity"/>
    <property type="evidence" value="ECO:0007669"/>
    <property type="project" value="UniProtKB-KW"/>
</dbReference>
<organism evidence="1 2">
    <name type="scientific">Pseudomonas syringae pv. actinidiae</name>
    <dbReference type="NCBI Taxonomy" id="103796"/>
    <lineage>
        <taxon>Bacteria</taxon>
        <taxon>Pseudomonadati</taxon>
        <taxon>Pseudomonadota</taxon>
        <taxon>Gammaproteobacteria</taxon>
        <taxon>Pseudomonadales</taxon>
        <taxon>Pseudomonadaceae</taxon>
        <taxon>Pseudomonas</taxon>
        <taxon>Pseudomonas syringae</taxon>
    </lineage>
</organism>
<dbReference type="EMBL" id="BGJZ01000102">
    <property type="protein sequence ID" value="GBH08898.1"/>
    <property type="molecule type" value="Genomic_DNA"/>
</dbReference>
<accession>A0A2V0QEE1</accession>
<keyword evidence="1" id="KW-0645">Protease</keyword>